<accession>A0A4Y7JSF9</accession>
<dbReference type="EMBL" id="CM010719">
    <property type="protein sequence ID" value="RZC63476.1"/>
    <property type="molecule type" value="Genomic_DNA"/>
</dbReference>
<evidence type="ECO:0000313" key="1">
    <source>
        <dbReference type="EMBL" id="RZC63476.1"/>
    </source>
</evidence>
<reference evidence="1 2" key="1">
    <citation type="journal article" date="2018" name="Science">
        <title>The opium poppy genome and morphinan production.</title>
        <authorList>
            <person name="Guo L."/>
            <person name="Winzer T."/>
            <person name="Yang X."/>
            <person name="Li Y."/>
            <person name="Ning Z."/>
            <person name="He Z."/>
            <person name="Teodor R."/>
            <person name="Lu Y."/>
            <person name="Bowser T.A."/>
            <person name="Graham I.A."/>
            <person name="Ye K."/>
        </authorList>
    </citation>
    <scope>NUCLEOTIDE SEQUENCE [LARGE SCALE GENOMIC DNA]</scope>
    <source>
        <strain evidence="2">cv. HN1</strain>
        <tissue evidence="1">Leaves</tissue>
    </source>
</reference>
<name>A0A4Y7JSF9_PAPSO</name>
<gene>
    <name evidence="1" type="ORF">C5167_025225</name>
</gene>
<evidence type="ECO:0000313" key="2">
    <source>
        <dbReference type="Proteomes" id="UP000316621"/>
    </source>
</evidence>
<proteinExistence type="predicted"/>
<dbReference type="AlphaFoldDB" id="A0A4Y7JSF9"/>
<organism evidence="1 2">
    <name type="scientific">Papaver somniferum</name>
    <name type="common">Opium poppy</name>
    <dbReference type="NCBI Taxonomy" id="3469"/>
    <lineage>
        <taxon>Eukaryota</taxon>
        <taxon>Viridiplantae</taxon>
        <taxon>Streptophyta</taxon>
        <taxon>Embryophyta</taxon>
        <taxon>Tracheophyta</taxon>
        <taxon>Spermatophyta</taxon>
        <taxon>Magnoliopsida</taxon>
        <taxon>Ranunculales</taxon>
        <taxon>Papaveraceae</taxon>
        <taxon>Papaveroideae</taxon>
        <taxon>Papaver</taxon>
    </lineage>
</organism>
<dbReference type="Proteomes" id="UP000316621">
    <property type="component" value="Chromosome 5"/>
</dbReference>
<sequence length="90" mass="10298">MNRDFSNTKNDKSRIRRNLVEFQDQKWKLGHIVLVHYRDVNQRESETLISSGGIKEILLNLDVRGNVGGGNGNRIHINLAVPFQVPFPES</sequence>
<protein>
    <submittedName>
        <fullName evidence="1">Uncharacterized protein</fullName>
    </submittedName>
</protein>
<keyword evidence="2" id="KW-1185">Reference proteome</keyword>
<dbReference type="Gramene" id="RZC63476">
    <property type="protein sequence ID" value="RZC63476"/>
    <property type="gene ID" value="C5167_025225"/>
</dbReference>